<reference evidence="2" key="2">
    <citation type="submission" date="2025-09" db="UniProtKB">
        <authorList>
            <consortium name="Ensembl"/>
        </authorList>
    </citation>
    <scope>IDENTIFICATION</scope>
</reference>
<evidence type="ECO:0000259" key="1">
    <source>
        <dbReference type="PROSITE" id="PS50835"/>
    </source>
</evidence>
<proteinExistence type="predicted"/>
<dbReference type="AlphaFoldDB" id="A0A8B9E586"/>
<dbReference type="Proteomes" id="UP000694521">
    <property type="component" value="Unplaced"/>
</dbReference>
<feature type="domain" description="Ig-like" evidence="1">
    <location>
        <begin position="11"/>
        <end position="98"/>
    </location>
</feature>
<dbReference type="Gene3D" id="2.60.40.10">
    <property type="entry name" value="Immunoglobulins"/>
    <property type="match status" value="1"/>
</dbReference>
<dbReference type="InterPro" id="IPR013783">
    <property type="entry name" value="Ig-like_fold"/>
</dbReference>
<accession>A0A8B9E586</accession>
<protein>
    <recommendedName>
        <fullName evidence="1">Ig-like domain-containing protein</fullName>
    </recommendedName>
</protein>
<dbReference type="FunFam" id="2.60.40.10:FF:000998">
    <property type="entry name" value="Immunoglobulin heavy constant epsilon"/>
    <property type="match status" value="1"/>
</dbReference>
<dbReference type="InterPro" id="IPR003597">
    <property type="entry name" value="Ig_C1-set"/>
</dbReference>
<dbReference type="PROSITE" id="PS50835">
    <property type="entry name" value="IG_LIKE"/>
    <property type="match status" value="1"/>
</dbReference>
<evidence type="ECO:0000313" key="2">
    <source>
        <dbReference type="Ensembl" id="ENSACDP00005015401.1"/>
    </source>
</evidence>
<reference evidence="2" key="1">
    <citation type="submission" date="2025-08" db="UniProtKB">
        <authorList>
            <consortium name="Ensembl"/>
        </authorList>
    </citation>
    <scope>IDENTIFICATION</scope>
</reference>
<dbReference type="InterPro" id="IPR036179">
    <property type="entry name" value="Ig-like_dom_sf"/>
</dbReference>
<dbReference type="Ensembl" id="ENSACDT00005018541.1">
    <property type="protein sequence ID" value="ENSACDP00005015401.1"/>
    <property type="gene ID" value="ENSACDG00005011277.1"/>
</dbReference>
<sequence length="98" mass="11098">VLPPSFVDIFNEKVAKLTCKVSNLPTVEGLVISWFKEDRQKLETKTTPRVLQANGLYWVEGVASVCADEWNKEEVYTCKVSHPELLFPKKHCNCTANS</sequence>
<evidence type="ECO:0000313" key="3">
    <source>
        <dbReference type="Proteomes" id="UP000694521"/>
    </source>
</evidence>
<keyword evidence="3" id="KW-1185">Reference proteome</keyword>
<dbReference type="InterPro" id="IPR003006">
    <property type="entry name" value="Ig/MHC_CS"/>
</dbReference>
<name>A0A8B9E586_ANSCY</name>
<dbReference type="SMART" id="SM00407">
    <property type="entry name" value="IGc1"/>
    <property type="match status" value="1"/>
</dbReference>
<dbReference type="InterPro" id="IPR007110">
    <property type="entry name" value="Ig-like_dom"/>
</dbReference>
<organism evidence="2 3">
    <name type="scientific">Anser cygnoides</name>
    <name type="common">Swan goose</name>
    <dbReference type="NCBI Taxonomy" id="8845"/>
    <lineage>
        <taxon>Eukaryota</taxon>
        <taxon>Metazoa</taxon>
        <taxon>Chordata</taxon>
        <taxon>Craniata</taxon>
        <taxon>Vertebrata</taxon>
        <taxon>Euteleostomi</taxon>
        <taxon>Archelosauria</taxon>
        <taxon>Archosauria</taxon>
        <taxon>Dinosauria</taxon>
        <taxon>Saurischia</taxon>
        <taxon>Theropoda</taxon>
        <taxon>Coelurosauria</taxon>
        <taxon>Aves</taxon>
        <taxon>Neognathae</taxon>
        <taxon>Galloanserae</taxon>
        <taxon>Anseriformes</taxon>
        <taxon>Anatidae</taxon>
        <taxon>Anserinae</taxon>
        <taxon>Anser</taxon>
    </lineage>
</organism>
<dbReference type="Pfam" id="PF07654">
    <property type="entry name" value="C1-set"/>
    <property type="match status" value="1"/>
</dbReference>
<dbReference type="PROSITE" id="PS00290">
    <property type="entry name" value="IG_MHC"/>
    <property type="match status" value="1"/>
</dbReference>
<dbReference type="SUPFAM" id="SSF48726">
    <property type="entry name" value="Immunoglobulin"/>
    <property type="match status" value="1"/>
</dbReference>